<dbReference type="InterPro" id="IPR052891">
    <property type="entry name" value="DNA-3mA_glycosylase"/>
</dbReference>
<evidence type="ECO:0000313" key="1">
    <source>
        <dbReference type="EMBL" id="GAA4532521.1"/>
    </source>
</evidence>
<accession>A0ABP8RA67</accession>
<dbReference type="Pfam" id="PF03352">
    <property type="entry name" value="Adenine_glyco"/>
    <property type="match status" value="1"/>
</dbReference>
<keyword evidence="2" id="KW-1185">Reference proteome</keyword>
<sequence>MKAMAGIGVPSHLPTVVTGPDGVVRCRWARATGRDLTAYHDDEWGRPTHDEAELFEALVLTYFENGLSWASVFGPRGNLRAAFHGFDPAAVAAMTDGDVERLMADSSIIRNRQKIEATLHNARLLSKYPLCQLAWQHQPFTQHRLRSWSDGRMVSPESRRLSAAVREAGFRLVGRSSPIHSCKPSGSRTVTSRAVFAPRHEVL</sequence>
<dbReference type="RefSeq" id="WP_264044039.1">
    <property type="nucleotide sequence ID" value="NZ_BAABGF010000001.1"/>
</dbReference>
<evidence type="ECO:0000313" key="2">
    <source>
        <dbReference type="Proteomes" id="UP001501417"/>
    </source>
</evidence>
<dbReference type="InterPro" id="IPR011257">
    <property type="entry name" value="DNA_glycosylase"/>
</dbReference>
<comment type="caution">
    <text evidence="1">The sequence shown here is derived from an EMBL/GenBank/DDBJ whole genome shotgun (WGS) entry which is preliminary data.</text>
</comment>
<dbReference type="Gene3D" id="1.10.340.30">
    <property type="entry name" value="Hypothetical protein, domain 2"/>
    <property type="match status" value="1"/>
</dbReference>
<dbReference type="SUPFAM" id="SSF48150">
    <property type="entry name" value="DNA-glycosylase"/>
    <property type="match status" value="1"/>
</dbReference>
<protein>
    <submittedName>
        <fullName evidence="1">DNA-3-methyladenine glycosylase I</fullName>
    </submittedName>
</protein>
<dbReference type="PANTHER" id="PTHR30037:SF4">
    <property type="entry name" value="DNA-3-METHYLADENINE GLYCOSYLASE I"/>
    <property type="match status" value="1"/>
</dbReference>
<organism evidence="1 2">
    <name type="scientific">Mycobacterium paraffinicum</name>
    <dbReference type="NCBI Taxonomy" id="53378"/>
    <lineage>
        <taxon>Bacteria</taxon>
        <taxon>Bacillati</taxon>
        <taxon>Actinomycetota</taxon>
        <taxon>Actinomycetes</taxon>
        <taxon>Mycobacteriales</taxon>
        <taxon>Mycobacteriaceae</taxon>
        <taxon>Mycobacterium</taxon>
    </lineage>
</organism>
<reference evidence="2" key="1">
    <citation type="journal article" date="2019" name="Int. J. Syst. Evol. Microbiol.">
        <title>The Global Catalogue of Microorganisms (GCM) 10K type strain sequencing project: providing services to taxonomists for standard genome sequencing and annotation.</title>
        <authorList>
            <consortium name="The Broad Institute Genomics Platform"/>
            <consortium name="The Broad Institute Genome Sequencing Center for Infectious Disease"/>
            <person name="Wu L."/>
            <person name="Ma J."/>
        </authorList>
    </citation>
    <scope>NUCLEOTIDE SEQUENCE [LARGE SCALE GENOMIC DNA]</scope>
    <source>
        <strain evidence="2">JCM 17782</strain>
    </source>
</reference>
<dbReference type="PANTHER" id="PTHR30037">
    <property type="entry name" value="DNA-3-METHYLADENINE GLYCOSYLASE 1"/>
    <property type="match status" value="1"/>
</dbReference>
<dbReference type="InterPro" id="IPR005019">
    <property type="entry name" value="Adenine_glyco"/>
</dbReference>
<dbReference type="EMBL" id="BAABGF010000001">
    <property type="protein sequence ID" value="GAA4532521.1"/>
    <property type="molecule type" value="Genomic_DNA"/>
</dbReference>
<dbReference type="Proteomes" id="UP001501417">
    <property type="component" value="Unassembled WGS sequence"/>
</dbReference>
<proteinExistence type="predicted"/>
<gene>
    <name evidence="1" type="ORF">GCM10023161_01960</name>
</gene>
<name>A0ABP8RA67_9MYCO</name>